<evidence type="ECO:0000313" key="4">
    <source>
        <dbReference type="Proteomes" id="UP000824221"/>
    </source>
</evidence>
<evidence type="ECO:0000313" key="3">
    <source>
        <dbReference type="EMBL" id="HJA02703.1"/>
    </source>
</evidence>
<evidence type="ECO:0008006" key="5">
    <source>
        <dbReference type="Google" id="ProtNLM"/>
    </source>
</evidence>
<accession>A0A9D2KGZ5</accession>
<name>A0A9D2KGZ5_9FIRM</name>
<dbReference type="Proteomes" id="UP000824221">
    <property type="component" value="Unassembled WGS sequence"/>
</dbReference>
<feature type="compositionally biased region" description="Basic and acidic residues" evidence="1">
    <location>
        <begin position="1"/>
        <end position="26"/>
    </location>
</feature>
<feature type="transmembrane region" description="Helical" evidence="2">
    <location>
        <begin position="38"/>
        <end position="56"/>
    </location>
</feature>
<keyword evidence="2" id="KW-0812">Transmembrane</keyword>
<keyword evidence="2" id="KW-1133">Transmembrane helix</keyword>
<feature type="transmembrane region" description="Helical" evidence="2">
    <location>
        <begin position="142"/>
        <end position="167"/>
    </location>
</feature>
<evidence type="ECO:0000256" key="2">
    <source>
        <dbReference type="SAM" id="Phobius"/>
    </source>
</evidence>
<sequence length="210" mass="23497">MERREDRARAKEAPVRERTGEEKPAPEKTGPAQKKKRALQGVGYVAVVAVFTALLLGAQYALWFVKGVEVVTVLLLVFSYRFGVKCGVLSAVAFSLLRCLLFGFFPNVVLLYLIYYPLFAACFGILRNVLRRRVDLKTQLLVTALAVLFTALFTLLDDALTPLFYGYTKEAALAYFLASLPTMAMQCACALLTVFLLFRPLMAVLRRVRL</sequence>
<reference evidence="3" key="1">
    <citation type="journal article" date="2021" name="PeerJ">
        <title>Extensive microbial diversity within the chicken gut microbiome revealed by metagenomics and culture.</title>
        <authorList>
            <person name="Gilroy R."/>
            <person name="Ravi A."/>
            <person name="Getino M."/>
            <person name="Pursley I."/>
            <person name="Horton D.L."/>
            <person name="Alikhan N.F."/>
            <person name="Baker D."/>
            <person name="Gharbi K."/>
            <person name="Hall N."/>
            <person name="Watson M."/>
            <person name="Adriaenssens E.M."/>
            <person name="Foster-Nyarko E."/>
            <person name="Jarju S."/>
            <person name="Secka A."/>
            <person name="Antonio M."/>
            <person name="Oren A."/>
            <person name="Chaudhuri R.R."/>
            <person name="La Ragione R."/>
            <person name="Hildebrand F."/>
            <person name="Pallen M.J."/>
        </authorList>
    </citation>
    <scope>NUCLEOTIDE SEQUENCE</scope>
    <source>
        <strain evidence="3">CHK156-179</strain>
    </source>
</reference>
<keyword evidence="2" id="KW-0472">Membrane</keyword>
<dbReference type="SUPFAM" id="SSF103473">
    <property type="entry name" value="MFS general substrate transporter"/>
    <property type="match status" value="1"/>
</dbReference>
<feature type="region of interest" description="Disordered" evidence="1">
    <location>
        <begin position="1"/>
        <end position="34"/>
    </location>
</feature>
<dbReference type="AlphaFoldDB" id="A0A9D2KGZ5"/>
<gene>
    <name evidence="3" type="ORF">H9797_04905</name>
</gene>
<evidence type="ECO:0000256" key="1">
    <source>
        <dbReference type="SAM" id="MobiDB-lite"/>
    </source>
</evidence>
<feature type="transmembrane region" description="Helical" evidence="2">
    <location>
        <begin position="173"/>
        <end position="198"/>
    </location>
</feature>
<protein>
    <recommendedName>
        <fullName evidence="5">ECF transporter S component</fullName>
    </recommendedName>
</protein>
<reference evidence="3" key="2">
    <citation type="submission" date="2021-04" db="EMBL/GenBank/DDBJ databases">
        <authorList>
            <person name="Gilroy R."/>
        </authorList>
    </citation>
    <scope>NUCLEOTIDE SEQUENCE</scope>
    <source>
        <strain evidence="3">CHK156-179</strain>
    </source>
</reference>
<dbReference type="Gene3D" id="1.10.1760.20">
    <property type="match status" value="1"/>
</dbReference>
<organism evidence="3 4">
    <name type="scientific">Candidatus Gallimonas gallistercoris</name>
    <dbReference type="NCBI Taxonomy" id="2838602"/>
    <lineage>
        <taxon>Bacteria</taxon>
        <taxon>Bacillati</taxon>
        <taxon>Bacillota</taxon>
        <taxon>Clostridia</taxon>
        <taxon>Candidatus Gallimonas</taxon>
    </lineage>
</organism>
<feature type="transmembrane region" description="Helical" evidence="2">
    <location>
        <begin position="111"/>
        <end position="130"/>
    </location>
</feature>
<comment type="caution">
    <text evidence="3">The sequence shown here is derived from an EMBL/GenBank/DDBJ whole genome shotgun (WGS) entry which is preliminary data.</text>
</comment>
<dbReference type="InterPro" id="IPR036259">
    <property type="entry name" value="MFS_trans_sf"/>
</dbReference>
<proteinExistence type="predicted"/>
<dbReference type="EMBL" id="DXAJ01000076">
    <property type="protein sequence ID" value="HJA02703.1"/>
    <property type="molecule type" value="Genomic_DNA"/>
</dbReference>